<gene>
    <name evidence="10" type="primary">TIM8</name>
    <name evidence="10" type="ORF">LTR69_007134</name>
    <name evidence="11" type="ORF">PV11_09276</name>
</gene>
<evidence type="ECO:0000256" key="5">
    <source>
        <dbReference type="ARBA" id="ARBA00023010"/>
    </source>
</evidence>
<keyword evidence="5 8" id="KW-0811">Translocation</keyword>
<evidence type="ECO:0000256" key="8">
    <source>
        <dbReference type="RuleBase" id="RU367043"/>
    </source>
</evidence>
<evidence type="ECO:0000313" key="12">
    <source>
        <dbReference type="Proteomes" id="UP000053599"/>
    </source>
</evidence>
<evidence type="ECO:0000313" key="11">
    <source>
        <dbReference type="EMBL" id="KIV77486.1"/>
    </source>
</evidence>
<reference evidence="11 12" key="1">
    <citation type="submission" date="2015-01" db="EMBL/GenBank/DDBJ databases">
        <title>The Genome Sequence of Exophiala sideris CBS121828.</title>
        <authorList>
            <consortium name="The Broad Institute Genomics Platform"/>
            <person name="Cuomo C."/>
            <person name="de Hoog S."/>
            <person name="Gorbushina A."/>
            <person name="Stielow B."/>
            <person name="Teixiera M."/>
            <person name="Abouelleil A."/>
            <person name="Chapman S.B."/>
            <person name="Priest M."/>
            <person name="Young S.K."/>
            <person name="Wortman J."/>
            <person name="Nusbaum C."/>
            <person name="Birren B."/>
        </authorList>
    </citation>
    <scope>NUCLEOTIDE SEQUENCE [LARGE SCALE GENOMIC DNA]</scope>
    <source>
        <strain evidence="11 12">CBS 121828</strain>
    </source>
</reference>
<dbReference type="Proteomes" id="UP001345691">
    <property type="component" value="Unassembled WGS sequence"/>
</dbReference>
<keyword evidence="13" id="KW-1185">Reference proteome</keyword>
<evidence type="ECO:0000259" key="9">
    <source>
        <dbReference type="Pfam" id="PF02953"/>
    </source>
</evidence>
<proteinExistence type="inferred from homology"/>
<dbReference type="GO" id="GO:0015031">
    <property type="term" value="P:protein transport"/>
    <property type="evidence" value="ECO:0007669"/>
    <property type="project" value="UniProtKB-KW"/>
</dbReference>
<evidence type="ECO:0000256" key="1">
    <source>
        <dbReference type="ARBA" id="ARBA00004137"/>
    </source>
</evidence>
<dbReference type="Proteomes" id="UP000053599">
    <property type="component" value="Unassembled WGS sequence"/>
</dbReference>
<comment type="similarity">
    <text evidence="2 8">Belongs to the small Tim family.</text>
</comment>
<keyword evidence="3 8" id="KW-0999">Mitochondrion inner membrane</keyword>
<evidence type="ECO:0000256" key="2">
    <source>
        <dbReference type="ARBA" id="ARBA00006720"/>
    </source>
</evidence>
<name>A0A0D1WQZ0_9EURO</name>
<evidence type="ECO:0000256" key="4">
    <source>
        <dbReference type="ARBA" id="ARBA00022927"/>
    </source>
</evidence>
<keyword evidence="3 8" id="KW-0472">Membrane</keyword>
<evidence type="ECO:0000256" key="7">
    <source>
        <dbReference type="ARBA" id="ARBA00023186"/>
    </source>
</evidence>
<organism evidence="11 12">
    <name type="scientific">Exophiala sideris</name>
    <dbReference type="NCBI Taxonomy" id="1016849"/>
    <lineage>
        <taxon>Eukaryota</taxon>
        <taxon>Fungi</taxon>
        <taxon>Dikarya</taxon>
        <taxon>Ascomycota</taxon>
        <taxon>Pezizomycotina</taxon>
        <taxon>Eurotiomycetes</taxon>
        <taxon>Chaetothyriomycetidae</taxon>
        <taxon>Chaetothyriales</taxon>
        <taxon>Herpotrichiellaceae</taxon>
        <taxon>Exophiala</taxon>
    </lineage>
</organism>
<dbReference type="AlphaFoldDB" id="A0A0D1WQZ0"/>
<keyword evidence="6 8" id="KW-1015">Disulfide bond</keyword>
<dbReference type="Pfam" id="PF02953">
    <property type="entry name" value="zf-Tim10_DDP"/>
    <property type="match status" value="1"/>
</dbReference>
<comment type="domain">
    <text evidence="8">The twin CX3C motif contains 4 conserved Cys residues that form 2 disulfide bonds in the mitochondrial intermembrane space.</text>
</comment>
<keyword evidence="7 8" id="KW-0143">Chaperone</keyword>
<dbReference type="STRING" id="1016849.A0A0D1WQZ0"/>
<dbReference type="EMBL" id="JAVRRF010000015">
    <property type="protein sequence ID" value="KAK5058137.1"/>
    <property type="molecule type" value="Genomic_DNA"/>
</dbReference>
<evidence type="ECO:0000256" key="3">
    <source>
        <dbReference type="ARBA" id="ARBA00022792"/>
    </source>
</evidence>
<evidence type="ECO:0000256" key="6">
    <source>
        <dbReference type="ARBA" id="ARBA00023157"/>
    </source>
</evidence>
<evidence type="ECO:0000313" key="13">
    <source>
        <dbReference type="Proteomes" id="UP001345691"/>
    </source>
</evidence>
<keyword evidence="8" id="KW-0813">Transport</keyword>
<dbReference type="InterPro" id="IPR035427">
    <property type="entry name" value="Tim10-like_dom_sf"/>
</dbReference>
<sequence>MDDEINVSQQEIDQLTAGEKVQLQTFLQTEAQKSSIQKTVHELTEVCFKKCISGSISSGKLASKEESCMSNCVNRFMDSNLAVLKHLETLRANQ</sequence>
<reference evidence="10 13" key="2">
    <citation type="submission" date="2023-08" db="EMBL/GenBank/DDBJ databases">
        <title>Black Yeasts Isolated from many extreme environments.</title>
        <authorList>
            <person name="Coleine C."/>
            <person name="Stajich J.E."/>
            <person name="Selbmann L."/>
        </authorList>
    </citation>
    <scope>NUCLEOTIDE SEQUENCE [LARGE SCALE GENOMIC DNA]</scope>
    <source>
        <strain evidence="10 13">CCFEE 6328</strain>
    </source>
</reference>
<keyword evidence="8" id="KW-0496">Mitochondrion</keyword>
<evidence type="ECO:0000313" key="10">
    <source>
        <dbReference type="EMBL" id="KAK5058137.1"/>
    </source>
</evidence>
<dbReference type="GO" id="GO:0005743">
    <property type="term" value="C:mitochondrial inner membrane"/>
    <property type="evidence" value="ECO:0007669"/>
    <property type="project" value="UniProtKB-SubCell"/>
</dbReference>
<dbReference type="HOGENOM" id="CLU_141397_1_0_1"/>
<comment type="subcellular location">
    <subcellularLocation>
        <location evidence="1 8">Mitochondrion inner membrane</location>
        <topology evidence="1 8">Peripheral membrane protein</topology>
        <orientation evidence="1 8">Intermembrane side</orientation>
    </subcellularLocation>
</comment>
<dbReference type="OrthoDB" id="344165at2759"/>
<accession>A0A0D1WQZ0</accession>
<dbReference type="Gene3D" id="1.10.287.810">
    <property type="entry name" value="Mitochondrial import inner membrane translocase subunit tim13 like domains"/>
    <property type="match status" value="1"/>
</dbReference>
<dbReference type="InterPro" id="IPR004217">
    <property type="entry name" value="Tim10-like"/>
</dbReference>
<comment type="subunit">
    <text evidence="8">Heterohexamer.</text>
</comment>
<comment type="function">
    <text evidence="8">Mitochondrial intermembrane chaperone that participates in the import and insertion of some multi-pass transmembrane proteins into the mitochondrial inner membrane. Also required for the transfer of beta-barrel precursors from the TOM complex to the sorting and assembly machinery (SAM complex) of the outer membrane. Acts as a chaperone-like protein that protects the hydrophobic precursors from aggregation and guide them through the mitochondrial intermembrane space.</text>
</comment>
<feature type="domain" description="Tim10-like" evidence="9">
    <location>
        <begin position="26"/>
        <end position="88"/>
    </location>
</feature>
<dbReference type="SUPFAM" id="SSF144122">
    <property type="entry name" value="Tim10-like"/>
    <property type="match status" value="1"/>
</dbReference>
<protein>
    <recommendedName>
        <fullName evidence="8">Mitochondrial import inner membrane translocase subunit</fullName>
    </recommendedName>
</protein>
<keyword evidence="4 8" id="KW-0653">Protein transport</keyword>
<dbReference type="EMBL" id="KN846954">
    <property type="protein sequence ID" value="KIV77486.1"/>
    <property type="molecule type" value="Genomic_DNA"/>
</dbReference>